<feature type="non-terminal residue" evidence="4">
    <location>
        <position position="516"/>
    </location>
</feature>
<dbReference type="Pfam" id="PF25825">
    <property type="entry name" value="SAPC2_N"/>
    <property type="match status" value="1"/>
</dbReference>
<keyword evidence="1" id="KW-0175">Coiled coil</keyword>
<keyword evidence="5" id="KW-1185">Reference proteome</keyword>
<proteinExistence type="predicted"/>
<feature type="compositionally biased region" description="Polar residues" evidence="2">
    <location>
        <begin position="189"/>
        <end position="203"/>
    </location>
</feature>
<organism evidence="4 5">
    <name type="scientific">Batillaria attramentaria</name>
    <dbReference type="NCBI Taxonomy" id="370345"/>
    <lineage>
        <taxon>Eukaryota</taxon>
        <taxon>Metazoa</taxon>
        <taxon>Spiralia</taxon>
        <taxon>Lophotrochozoa</taxon>
        <taxon>Mollusca</taxon>
        <taxon>Gastropoda</taxon>
        <taxon>Caenogastropoda</taxon>
        <taxon>Sorbeoconcha</taxon>
        <taxon>Cerithioidea</taxon>
        <taxon>Batillariidae</taxon>
        <taxon>Batillaria</taxon>
    </lineage>
</organism>
<comment type="caution">
    <text evidence="4">The sequence shown here is derived from an EMBL/GenBank/DDBJ whole genome shotgun (WGS) entry which is preliminary data.</text>
</comment>
<dbReference type="InterPro" id="IPR057953">
    <property type="entry name" value="SAPC2_N"/>
</dbReference>
<dbReference type="AlphaFoldDB" id="A0ABD0M150"/>
<feature type="coiled-coil region" evidence="1">
    <location>
        <begin position="466"/>
        <end position="507"/>
    </location>
</feature>
<dbReference type="EMBL" id="JACVVK020000012">
    <property type="protein sequence ID" value="KAK7505066.1"/>
    <property type="molecule type" value="Genomic_DNA"/>
</dbReference>
<evidence type="ECO:0000256" key="1">
    <source>
        <dbReference type="SAM" id="Coils"/>
    </source>
</evidence>
<gene>
    <name evidence="4" type="ORF">BaRGS_00003636</name>
</gene>
<evidence type="ECO:0000256" key="2">
    <source>
        <dbReference type="SAM" id="MobiDB-lite"/>
    </source>
</evidence>
<feature type="region of interest" description="Disordered" evidence="2">
    <location>
        <begin position="323"/>
        <end position="354"/>
    </location>
</feature>
<name>A0ABD0M150_9CAEN</name>
<feature type="region of interest" description="Disordered" evidence="2">
    <location>
        <begin position="267"/>
        <end position="291"/>
    </location>
</feature>
<evidence type="ECO:0000313" key="4">
    <source>
        <dbReference type="EMBL" id="KAK7505066.1"/>
    </source>
</evidence>
<dbReference type="Proteomes" id="UP001519460">
    <property type="component" value="Unassembled WGS sequence"/>
</dbReference>
<feature type="compositionally biased region" description="Basic residues" evidence="2">
    <location>
        <begin position="341"/>
        <end position="352"/>
    </location>
</feature>
<evidence type="ECO:0000313" key="5">
    <source>
        <dbReference type="Proteomes" id="UP001519460"/>
    </source>
</evidence>
<evidence type="ECO:0000259" key="3">
    <source>
        <dbReference type="Pfam" id="PF25825"/>
    </source>
</evidence>
<accession>A0ABD0M150</accession>
<dbReference type="InterPro" id="IPR026828">
    <property type="entry name" value="SAPC2_1/2"/>
</dbReference>
<dbReference type="PANTHER" id="PTHR14907:SF2">
    <property type="entry name" value="SUPPRESSOR APC DOMAIN-CONTAINING PROTEIN 2"/>
    <property type="match status" value="1"/>
</dbReference>
<feature type="coiled-coil region" evidence="1">
    <location>
        <begin position="358"/>
        <end position="385"/>
    </location>
</feature>
<dbReference type="Pfam" id="PF11414">
    <property type="entry name" value="Suppressor_APC"/>
    <property type="match status" value="1"/>
</dbReference>
<feature type="compositionally biased region" description="Polar residues" evidence="2">
    <location>
        <begin position="121"/>
        <end position="140"/>
    </location>
</feature>
<feature type="compositionally biased region" description="Low complexity" evidence="2">
    <location>
        <begin position="106"/>
        <end position="119"/>
    </location>
</feature>
<reference evidence="4 5" key="1">
    <citation type="journal article" date="2023" name="Sci. Data">
        <title>Genome assembly of the Korean intertidal mud-creeper Batillaria attramentaria.</title>
        <authorList>
            <person name="Patra A.K."/>
            <person name="Ho P.T."/>
            <person name="Jun S."/>
            <person name="Lee S.J."/>
            <person name="Kim Y."/>
            <person name="Won Y.J."/>
        </authorList>
    </citation>
    <scope>NUCLEOTIDE SEQUENCE [LARGE SCALE GENOMIC DNA]</scope>
    <source>
        <strain evidence="4">Wonlab-2016</strain>
    </source>
</reference>
<feature type="compositionally biased region" description="Basic and acidic residues" evidence="2">
    <location>
        <begin position="278"/>
        <end position="291"/>
    </location>
</feature>
<feature type="compositionally biased region" description="Polar residues" evidence="2">
    <location>
        <begin position="233"/>
        <end position="243"/>
    </location>
</feature>
<feature type="region of interest" description="Disordered" evidence="2">
    <location>
        <begin position="82"/>
        <end position="255"/>
    </location>
</feature>
<sequence>MADAYEGLPKQFVASLKILFDILDEEHSGRIRLRDIASRWSDEGVRDLPTGVMEGLRKVTPPNGLLTFDCFVAGLKVALLQGGGTDQSKRRSVSSSGLALQKENRSPPSSAPLSARYPAQQPFSASSSNPLQLDQGSRQNVHPGEVGKQGLNPHRPALQPHHQPQGGKHQGSDGNNNLPRPATAAVKPQPNNSNAGYRRQQYNPPQPSDHAHQGYPAPVRAPPRPERPYNPNIRKSTSGSDLNPPQVPPRDHRQNQKIVNELKNWQRDWANSRGGPHSGRDRSHPAVEGRAEDPQHAIYANIDQFQRKHGDDHMRPNIDQFQRKHGDEGAQQQAHGPGKATVRRHGSGRRHTLQNGVDQNMIKRMQQLEEEMAMLKQGMEMVDVARDWYLRQLAAVQDKQRMLGRVNYNDNSLEAHQERMNFQRARITEVNMQLRTLVDSSEKGFPLHMNLAVTSSKDYNSDAATVKMVKEQNRRLTQEVSDKSEKISKLEQEKASLIRELFDARTKNKTSYDDTT</sequence>
<feature type="domain" description="Suppressor APC" evidence="3">
    <location>
        <begin position="7"/>
        <end position="81"/>
    </location>
</feature>
<protein>
    <recommendedName>
        <fullName evidence="3">Suppressor APC domain-containing protein</fullName>
    </recommendedName>
</protein>
<dbReference type="PANTHER" id="PTHR14907">
    <property type="entry name" value="FI14130P"/>
    <property type="match status" value="1"/>
</dbReference>